<comment type="caution">
    <text evidence="1">The sequence shown here is derived from an EMBL/GenBank/DDBJ whole genome shotgun (WGS) entry which is preliminary data.</text>
</comment>
<reference evidence="1" key="1">
    <citation type="submission" date="2020-10" db="EMBL/GenBank/DDBJ databases">
        <authorList>
            <person name="Hahn C.J."/>
            <person name="Laso-Perez R."/>
            <person name="Vulcano F."/>
            <person name="Vaziourakis K.-M."/>
            <person name="Stokke R."/>
            <person name="Steen I.H."/>
            <person name="Teske A."/>
            <person name="Boetius A."/>
            <person name="Liebeke M."/>
            <person name="Amann R."/>
            <person name="Knittel K."/>
        </authorList>
    </citation>
    <scope>NUCLEOTIDE SEQUENCE</scope>
    <source>
        <strain evidence="1">Gfbio:e3339647-f889-4370-9287-4fb5cb688e4c:AG394J04_GoMArc1</strain>
    </source>
</reference>
<accession>A0A811T8L4</accession>
<protein>
    <recommendedName>
        <fullName evidence="3">ASCH domain-containing protein</fullName>
    </recommendedName>
</protein>
<gene>
    <name evidence="1" type="ORF">FFODKBPE_00222</name>
</gene>
<name>A0A811T8L4_9EURY</name>
<evidence type="ECO:0008006" key="3">
    <source>
        <dbReference type="Google" id="ProtNLM"/>
    </source>
</evidence>
<dbReference type="Gene3D" id="2.30.130.30">
    <property type="entry name" value="Hypothetical protein"/>
    <property type="match status" value="1"/>
</dbReference>
<dbReference type="InterPro" id="IPR015947">
    <property type="entry name" value="PUA-like_sf"/>
</dbReference>
<dbReference type="AlphaFoldDB" id="A0A811T8L4"/>
<dbReference type="Proteomes" id="UP000603056">
    <property type="component" value="Unassembled WGS sequence"/>
</dbReference>
<sequence length="132" mass="15377">MNVLLSIKPKFVKEIIDGNKRYEFRKVVFKNRDVTRVYIYSSSPEKQIVASFNIGDIIEDHPSKLWKRFKAQSGIEQKEFFSYFDGREKGFAIEIESLDRFEHPIDPKEHIPGFVPPQSFCYMDAPLKAGGQ</sequence>
<proteinExistence type="predicted"/>
<evidence type="ECO:0000313" key="2">
    <source>
        <dbReference type="Proteomes" id="UP000603056"/>
    </source>
</evidence>
<organism evidence="1 2">
    <name type="scientific">Candidatus Argoarchaeum ethanivorans</name>
    <dbReference type="NCBI Taxonomy" id="2608793"/>
    <lineage>
        <taxon>Archaea</taxon>
        <taxon>Methanobacteriati</taxon>
        <taxon>Methanobacteriota</taxon>
        <taxon>Stenosarchaea group</taxon>
        <taxon>Methanomicrobia</taxon>
        <taxon>Methanosarcinales</taxon>
        <taxon>Methanosarcinales incertae sedis</taxon>
        <taxon>GOM Arc I cluster</taxon>
        <taxon>Candidatus Argoarchaeum</taxon>
    </lineage>
</organism>
<evidence type="ECO:0000313" key="1">
    <source>
        <dbReference type="EMBL" id="CAD6491819.1"/>
    </source>
</evidence>
<dbReference type="EMBL" id="CAJHIP010000005">
    <property type="protein sequence ID" value="CAD6491819.1"/>
    <property type="molecule type" value="Genomic_DNA"/>
</dbReference>
<dbReference type="SUPFAM" id="SSF88697">
    <property type="entry name" value="PUA domain-like"/>
    <property type="match status" value="1"/>
</dbReference>